<dbReference type="Proteomes" id="UP001056120">
    <property type="component" value="Linkage Group LG09"/>
</dbReference>
<name>A0ACB9IBD5_9ASTR</name>
<evidence type="ECO:0000313" key="2">
    <source>
        <dbReference type="Proteomes" id="UP001056120"/>
    </source>
</evidence>
<gene>
    <name evidence="1" type="ORF">L1987_27583</name>
</gene>
<reference evidence="1 2" key="2">
    <citation type="journal article" date="2022" name="Mol. Ecol. Resour.">
        <title>The genomes of chicory, endive, great burdock and yacon provide insights into Asteraceae paleo-polyploidization history and plant inulin production.</title>
        <authorList>
            <person name="Fan W."/>
            <person name="Wang S."/>
            <person name="Wang H."/>
            <person name="Wang A."/>
            <person name="Jiang F."/>
            <person name="Liu H."/>
            <person name="Zhao H."/>
            <person name="Xu D."/>
            <person name="Zhang Y."/>
        </authorList>
    </citation>
    <scope>NUCLEOTIDE SEQUENCE [LARGE SCALE GENOMIC DNA]</scope>
    <source>
        <strain evidence="2">cv. Yunnan</strain>
        <tissue evidence="1">Leaves</tissue>
    </source>
</reference>
<proteinExistence type="predicted"/>
<comment type="caution">
    <text evidence="1">The sequence shown here is derived from an EMBL/GenBank/DDBJ whole genome shotgun (WGS) entry which is preliminary data.</text>
</comment>
<keyword evidence="2" id="KW-1185">Reference proteome</keyword>
<accession>A0ACB9IBD5</accession>
<protein>
    <submittedName>
        <fullName evidence="1">Uncharacterized protein</fullName>
    </submittedName>
</protein>
<sequence length="203" mass="22982">MQLSLKPAPGEPRRSVEPSKDVVLHKSRNFEICSCSCKLLDGQASDNGFSGCNCERKSDFENSEDERTTRIALTGMNDLLSLFIILFEDNADAFWCFEMLRRMVYYVFVCKMDLHDLCFVVFKVWLFLASAAAFSNIGFCLGPPSLFGFGQLPPPRHSPQESVRYAMVKTSGRDRITRPFQNSNARLRSVSLALKIQTSSRSR</sequence>
<reference evidence="2" key="1">
    <citation type="journal article" date="2022" name="Mol. Ecol. Resour.">
        <title>The genomes of chicory, endive, great burdock and yacon provide insights into Asteraceae palaeo-polyploidization history and plant inulin production.</title>
        <authorList>
            <person name="Fan W."/>
            <person name="Wang S."/>
            <person name="Wang H."/>
            <person name="Wang A."/>
            <person name="Jiang F."/>
            <person name="Liu H."/>
            <person name="Zhao H."/>
            <person name="Xu D."/>
            <person name="Zhang Y."/>
        </authorList>
    </citation>
    <scope>NUCLEOTIDE SEQUENCE [LARGE SCALE GENOMIC DNA]</scope>
    <source>
        <strain evidence="2">cv. Yunnan</strain>
    </source>
</reference>
<evidence type="ECO:0000313" key="1">
    <source>
        <dbReference type="EMBL" id="KAI3805320.1"/>
    </source>
</evidence>
<dbReference type="EMBL" id="CM042026">
    <property type="protein sequence ID" value="KAI3805320.1"/>
    <property type="molecule type" value="Genomic_DNA"/>
</dbReference>
<organism evidence="1 2">
    <name type="scientific">Smallanthus sonchifolius</name>
    <dbReference type="NCBI Taxonomy" id="185202"/>
    <lineage>
        <taxon>Eukaryota</taxon>
        <taxon>Viridiplantae</taxon>
        <taxon>Streptophyta</taxon>
        <taxon>Embryophyta</taxon>
        <taxon>Tracheophyta</taxon>
        <taxon>Spermatophyta</taxon>
        <taxon>Magnoliopsida</taxon>
        <taxon>eudicotyledons</taxon>
        <taxon>Gunneridae</taxon>
        <taxon>Pentapetalae</taxon>
        <taxon>asterids</taxon>
        <taxon>campanulids</taxon>
        <taxon>Asterales</taxon>
        <taxon>Asteraceae</taxon>
        <taxon>Asteroideae</taxon>
        <taxon>Heliantheae alliance</taxon>
        <taxon>Millerieae</taxon>
        <taxon>Smallanthus</taxon>
    </lineage>
</organism>